<organism evidence="1 2">
    <name type="scientific">Paenibacillus ginsengarvi</name>
    <dbReference type="NCBI Taxonomy" id="400777"/>
    <lineage>
        <taxon>Bacteria</taxon>
        <taxon>Bacillati</taxon>
        <taxon>Bacillota</taxon>
        <taxon>Bacilli</taxon>
        <taxon>Bacillales</taxon>
        <taxon>Paenibacillaceae</taxon>
        <taxon>Paenibacillus</taxon>
    </lineage>
</organism>
<name>A0A3B0AJB3_9BACL</name>
<reference evidence="1 2" key="1">
    <citation type="journal article" date="2007" name="Int. J. Syst. Evol. Microbiol.">
        <title>Paenibacillus ginsengarvi sp. nov., isolated from soil from ginseng cultivation.</title>
        <authorList>
            <person name="Yoon M.H."/>
            <person name="Ten L.N."/>
            <person name="Im W.T."/>
        </authorList>
    </citation>
    <scope>NUCLEOTIDE SEQUENCE [LARGE SCALE GENOMIC DNA]</scope>
    <source>
        <strain evidence="1 2">KCTC 13059</strain>
    </source>
</reference>
<evidence type="ECO:0000313" key="2">
    <source>
        <dbReference type="Proteomes" id="UP000282311"/>
    </source>
</evidence>
<evidence type="ECO:0000313" key="1">
    <source>
        <dbReference type="EMBL" id="RKN60748.1"/>
    </source>
</evidence>
<proteinExistence type="predicted"/>
<accession>A0A3B0AJB3</accession>
<gene>
    <name evidence="1" type="ORF">D7M11_35810</name>
</gene>
<protein>
    <submittedName>
        <fullName evidence="1">Uncharacterized protein</fullName>
    </submittedName>
</protein>
<dbReference type="RefSeq" id="WP_120752057.1">
    <property type="nucleotide sequence ID" value="NZ_RBAH01000057.1"/>
</dbReference>
<dbReference type="EMBL" id="RBAH01000057">
    <property type="protein sequence ID" value="RKN60748.1"/>
    <property type="molecule type" value="Genomic_DNA"/>
</dbReference>
<sequence>MAIKGQKFISYTEEEKKEAICLHLEERTIDYDSAQSALLSFTEKGLGHHTVSADDAVAAYVQLFHDFAESVLNDSPQQVFPAFSLRIFEACVGTLLSAKTGRLIELPLRESDEVVWNNRI</sequence>
<keyword evidence="2" id="KW-1185">Reference proteome</keyword>
<dbReference type="AlphaFoldDB" id="A0A3B0AJB3"/>
<comment type="caution">
    <text evidence="1">The sequence shown here is derived from an EMBL/GenBank/DDBJ whole genome shotgun (WGS) entry which is preliminary data.</text>
</comment>
<dbReference type="Proteomes" id="UP000282311">
    <property type="component" value="Unassembled WGS sequence"/>
</dbReference>